<reference evidence="8" key="1">
    <citation type="submission" date="2017-09" db="EMBL/GenBank/DDBJ databases">
        <title>Depth-based differentiation of microbial function through sediment-hosted aquifers and enrichment of novel symbionts in the deep terrestrial subsurface.</title>
        <authorList>
            <person name="Probst A.J."/>
            <person name="Ladd B."/>
            <person name="Jarett J.K."/>
            <person name="Geller-Mcgrath D.E."/>
            <person name="Sieber C.M.K."/>
            <person name="Emerson J.B."/>
            <person name="Anantharaman K."/>
            <person name="Thomas B.C."/>
            <person name="Malmstrom R."/>
            <person name="Stieglmeier M."/>
            <person name="Klingl A."/>
            <person name="Woyke T."/>
            <person name="Ryan C.M."/>
            <person name="Banfield J.F."/>
        </authorList>
    </citation>
    <scope>NUCLEOTIDE SEQUENCE [LARGE SCALE GENOMIC DNA]</scope>
</reference>
<gene>
    <name evidence="7" type="ORF">COS11_04550</name>
</gene>
<accession>A0A2M7E895</accession>
<keyword evidence="4 6" id="KW-1133">Transmembrane helix</keyword>
<dbReference type="PANTHER" id="PTHR34478:SF2">
    <property type="entry name" value="MEMBRANE PROTEIN"/>
    <property type="match status" value="1"/>
</dbReference>
<evidence type="ECO:0000313" key="7">
    <source>
        <dbReference type="EMBL" id="PIV63962.1"/>
    </source>
</evidence>
<dbReference type="Proteomes" id="UP000228886">
    <property type="component" value="Unassembled WGS sequence"/>
</dbReference>
<keyword evidence="5 6" id="KW-0472">Membrane</keyword>
<protein>
    <submittedName>
        <fullName evidence="7">LemA family protein</fullName>
    </submittedName>
</protein>
<keyword evidence="3 6" id="KW-0812">Transmembrane</keyword>
<feature type="transmembrane region" description="Helical" evidence="6">
    <location>
        <begin position="6"/>
        <end position="28"/>
    </location>
</feature>
<comment type="subcellular location">
    <subcellularLocation>
        <location evidence="1">Membrane</location>
        <topology evidence="1">Single-pass membrane protein</topology>
    </subcellularLocation>
</comment>
<dbReference type="InterPro" id="IPR007156">
    <property type="entry name" value="MamQ_LemA"/>
</dbReference>
<dbReference type="PANTHER" id="PTHR34478">
    <property type="entry name" value="PROTEIN LEMA"/>
    <property type="match status" value="1"/>
</dbReference>
<name>A0A2M7E895_9BACT</name>
<dbReference type="AlphaFoldDB" id="A0A2M7E895"/>
<dbReference type="EMBL" id="PETL01000221">
    <property type="protein sequence ID" value="PIV63962.1"/>
    <property type="molecule type" value="Genomic_DNA"/>
</dbReference>
<dbReference type="GO" id="GO:0016020">
    <property type="term" value="C:membrane"/>
    <property type="evidence" value="ECO:0007669"/>
    <property type="project" value="UniProtKB-SubCell"/>
</dbReference>
<dbReference type="InterPro" id="IPR023353">
    <property type="entry name" value="LemA-like_dom_sf"/>
</dbReference>
<evidence type="ECO:0000313" key="8">
    <source>
        <dbReference type="Proteomes" id="UP000228886"/>
    </source>
</evidence>
<comment type="similarity">
    <text evidence="2">Belongs to the LemA family.</text>
</comment>
<proteinExistence type="inferred from homology"/>
<evidence type="ECO:0000256" key="3">
    <source>
        <dbReference type="ARBA" id="ARBA00022692"/>
    </source>
</evidence>
<organism evidence="7 8">
    <name type="scientific">bacterium (Candidatus Ratteibacteria) CG01_land_8_20_14_3_00_40_19</name>
    <dbReference type="NCBI Taxonomy" id="2014290"/>
    <lineage>
        <taxon>Bacteria</taxon>
        <taxon>Candidatus Ratteibacteria</taxon>
    </lineage>
</organism>
<dbReference type="Pfam" id="PF04011">
    <property type="entry name" value="LemA"/>
    <property type="match status" value="1"/>
</dbReference>
<evidence type="ECO:0000256" key="4">
    <source>
        <dbReference type="ARBA" id="ARBA00022989"/>
    </source>
</evidence>
<comment type="caution">
    <text evidence="7">The sequence shown here is derived from an EMBL/GenBank/DDBJ whole genome shotgun (WGS) entry which is preliminary data.</text>
</comment>
<evidence type="ECO:0000256" key="6">
    <source>
        <dbReference type="SAM" id="Phobius"/>
    </source>
</evidence>
<dbReference type="Gene3D" id="1.20.1440.20">
    <property type="entry name" value="LemA-like domain"/>
    <property type="match status" value="1"/>
</dbReference>
<evidence type="ECO:0000256" key="5">
    <source>
        <dbReference type="ARBA" id="ARBA00023136"/>
    </source>
</evidence>
<evidence type="ECO:0000256" key="1">
    <source>
        <dbReference type="ARBA" id="ARBA00004167"/>
    </source>
</evidence>
<sequence>MKKGRIGIGLLIGLGVVLLVIIGAGWYISGVNRVVRMEETVKGAWSQVETVLQRRIDLIPNLVSTVKGYASHEKGLFTEITKLRSQWGQASTKKEKIAAAGGLEGTISRLLLVAENYPNLKANENFLTLQAQLEGTENRISVERMRYNQAARDFNAYIRTVFGSFFARKRNLSALPYFEAEKNAAITPEVKF</sequence>
<dbReference type="SUPFAM" id="SSF140478">
    <property type="entry name" value="LemA-like"/>
    <property type="match status" value="1"/>
</dbReference>
<evidence type="ECO:0000256" key="2">
    <source>
        <dbReference type="ARBA" id="ARBA00008854"/>
    </source>
</evidence>